<evidence type="ECO:0000313" key="4">
    <source>
        <dbReference type="WBParaSite" id="HPBE_0002421401-mRNA-1"/>
    </source>
</evidence>
<protein>
    <submittedName>
        <fullName evidence="4">Polyprotein</fullName>
    </submittedName>
</protein>
<accession>A0A3P8EAD4</accession>
<dbReference type="WBParaSite" id="HPBE_0002421401-mRNA-1">
    <property type="protein sequence ID" value="HPBE_0002421401-mRNA-1"/>
    <property type="gene ID" value="HPBE_0002421401"/>
</dbReference>
<dbReference type="Proteomes" id="UP000050761">
    <property type="component" value="Unassembled WGS sequence"/>
</dbReference>
<dbReference type="EMBL" id="UZAH01036008">
    <property type="protein sequence ID" value="VDP43528.1"/>
    <property type="molecule type" value="Genomic_DNA"/>
</dbReference>
<accession>A0A183GNE4</accession>
<dbReference type="AlphaFoldDB" id="A0A183GNE4"/>
<reference evidence="4" key="2">
    <citation type="submission" date="2019-09" db="UniProtKB">
        <authorList>
            <consortium name="WormBaseParasite"/>
        </authorList>
    </citation>
    <scope>IDENTIFICATION</scope>
</reference>
<dbReference type="OrthoDB" id="5800121at2759"/>
<proteinExistence type="predicted"/>
<feature type="region of interest" description="Disordered" evidence="1">
    <location>
        <begin position="98"/>
        <end position="137"/>
    </location>
</feature>
<keyword evidence="3" id="KW-1185">Reference proteome</keyword>
<name>A0A183GNE4_HELPZ</name>
<evidence type="ECO:0000256" key="1">
    <source>
        <dbReference type="SAM" id="MobiDB-lite"/>
    </source>
</evidence>
<gene>
    <name evidence="2" type="ORF">HPBE_LOCUS24211</name>
</gene>
<reference evidence="2 3" key="1">
    <citation type="submission" date="2018-11" db="EMBL/GenBank/DDBJ databases">
        <authorList>
            <consortium name="Pathogen Informatics"/>
        </authorList>
    </citation>
    <scope>NUCLEOTIDE SEQUENCE [LARGE SCALE GENOMIC DNA]</scope>
</reference>
<evidence type="ECO:0000313" key="2">
    <source>
        <dbReference type="EMBL" id="VDP43528.1"/>
    </source>
</evidence>
<sequence length="137" mass="15096">MDRIRNDAIRQKFGVAPITDKMRGARLRWYGYVLRGKEDSLRKICLNFEAIGKRPRGRPKQRWADTIHMDLKSGEDAQLPQADTTSNILNMLGSVPAQPTQEVPTFESTAGGGGVSAPGYEELGPGVNLALPPPPRR</sequence>
<evidence type="ECO:0000313" key="3">
    <source>
        <dbReference type="Proteomes" id="UP000050761"/>
    </source>
</evidence>
<organism evidence="3 4">
    <name type="scientific">Heligmosomoides polygyrus</name>
    <name type="common">Parasitic roundworm</name>
    <dbReference type="NCBI Taxonomy" id="6339"/>
    <lineage>
        <taxon>Eukaryota</taxon>
        <taxon>Metazoa</taxon>
        <taxon>Ecdysozoa</taxon>
        <taxon>Nematoda</taxon>
        <taxon>Chromadorea</taxon>
        <taxon>Rhabditida</taxon>
        <taxon>Rhabditina</taxon>
        <taxon>Rhabditomorpha</taxon>
        <taxon>Strongyloidea</taxon>
        <taxon>Heligmosomidae</taxon>
        <taxon>Heligmosomoides</taxon>
    </lineage>
</organism>
<feature type="compositionally biased region" description="Polar residues" evidence="1">
    <location>
        <begin position="98"/>
        <end position="108"/>
    </location>
</feature>